<evidence type="ECO:0000313" key="1">
    <source>
        <dbReference type="EMBL" id="KAK2839591.1"/>
    </source>
</evidence>
<dbReference type="EMBL" id="JAUPFM010000010">
    <property type="protein sequence ID" value="KAK2839591.1"/>
    <property type="molecule type" value="Genomic_DNA"/>
</dbReference>
<gene>
    <name evidence="1" type="ORF">Q5P01_013331</name>
</gene>
<keyword evidence="2" id="KW-1185">Reference proteome</keyword>
<dbReference type="Proteomes" id="UP001187415">
    <property type="component" value="Unassembled WGS sequence"/>
</dbReference>
<evidence type="ECO:0000313" key="2">
    <source>
        <dbReference type="Proteomes" id="UP001187415"/>
    </source>
</evidence>
<comment type="caution">
    <text evidence="1">The sequence shown here is derived from an EMBL/GenBank/DDBJ whole genome shotgun (WGS) entry which is preliminary data.</text>
</comment>
<sequence>MSPISKALNIMQTDKDFYMGWLVPTFTLQPLIDALQVGIRKRFGSGLKDPEMVPAAILLLKFHTSWTRNEDVLNLGNQFLFLWKLTPNFLSLDYIKTHLEQERMEHRNNPSLSEEDNVFSVLKQVHIQESSRQLAGNLASTAATVDVPKSFPAVFSLSPKLIYFYLSRKVRVVLLLLLQNILCLCTFT</sequence>
<reference evidence="1" key="1">
    <citation type="submission" date="2023-07" db="EMBL/GenBank/DDBJ databases">
        <title>Chromosome-level Genome Assembly of Striped Snakehead (Channa striata).</title>
        <authorList>
            <person name="Liu H."/>
        </authorList>
    </citation>
    <scope>NUCLEOTIDE SEQUENCE</scope>
    <source>
        <strain evidence="1">Gz</strain>
        <tissue evidence="1">Muscle</tissue>
    </source>
</reference>
<proteinExistence type="predicted"/>
<accession>A0AA88MJU2</accession>
<protein>
    <submittedName>
        <fullName evidence="1">Uncharacterized protein</fullName>
    </submittedName>
</protein>
<dbReference type="AlphaFoldDB" id="A0AA88MJU2"/>
<organism evidence="1 2">
    <name type="scientific">Channa striata</name>
    <name type="common">Snakehead murrel</name>
    <name type="synonym">Ophicephalus striatus</name>
    <dbReference type="NCBI Taxonomy" id="64152"/>
    <lineage>
        <taxon>Eukaryota</taxon>
        <taxon>Metazoa</taxon>
        <taxon>Chordata</taxon>
        <taxon>Craniata</taxon>
        <taxon>Vertebrata</taxon>
        <taxon>Euteleostomi</taxon>
        <taxon>Actinopterygii</taxon>
        <taxon>Neopterygii</taxon>
        <taxon>Teleostei</taxon>
        <taxon>Neoteleostei</taxon>
        <taxon>Acanthomorphata</taxon>
        <taxon>Anabantaria</taxon>
        <taxon>Anabantiformes</taxon>
        <taxon>Channoidei</taxon>
        <taxon>Channidae</taxon>
        <taxon>Channa</taxon>
    </lineage>
</organism>
<name>A0AA88MJU2_CHASR</name>